<proteinExistence type="predicted"/>
<feature type="transmembrane region" description="Helical" evidence="1">
    <location>
        <begin position="171"/>
        <end position="189"/>
    </location>
</feature>
<keyword evidence="1" id="KW-0472">Membrane</keyword>
<evidence type="ECO:0000313" key="3">
    <source>
        <dbReference type="EMBL" id="VFT82680.1"/>
    </source>
</evidence>
<dbReference type="EMBL" id="VJMH01002082">
    <property type="protein sequence ID" value="KAF0710183.1"/>
    <property type="molecule type" value="Genomic_DNA"/>
</dbReference>
<keyword evidence="4" id="KW-1185">Reference proteome</keyword>
<dbReference type="OrthoDB" id="72245at2759"/>
<feature type="transmembrane region" description="Helical" evidence="1">
    <location>
        <begin position="44"/>
        <end position="62"/>
    </location>
</feature>
<evidence type="ECO:0000313" key="4">
    <source>
        <dbReference type="Proteomes" id="UP000332933"/>
    </source>
</evidence>
<keyword evidence="1" id="KW-0812">Transmembrane</keyword>
<gene>
    <name evidence="3" type="primary">Aste57867_5634</name>
    <name evidence="2" type="ORF">As57867_005621</name>
    <name evidence="3" type="ORF">ASTE57867_5634</name>
</gene>
<dbReference type="AlphaFoldDB" id="A0A485KHF2"/>
<feature type="transmembrane region" description="Helical" evidence="1">
    <location>
        <begin position="12"/>
        <end position="32"/>
    </location>
</feature>
<sequence length="287" mass="33332">MQLWQEAKEDCLWLAYYLCFIGPMHTILVTYLEYRGKRISTTNALFSILSLTLFSTFLPLYVRQSLQKESPYRLLGVSRYGNKYSWAQTYGMWKKRFTDGQLHQYEWAKLDAAYDMLYDGNVRRAFDTWGPDFQVHTADDMPFNVGLYFLLWSAGVYITTAGRKYQTGRDMSIAALLVMLVLEMTVRMFNYDPRLFVLSQTTPYEVVMAAHMYVPALPPRVMYPSSIFPACLLGYNSFKRVVFVDMLKHKNDCLQYALRNNEKTLADLRAMADAARELVQEKAAALE</sequence>
<accession>A0A485KHF2</accession>
<evidence type="ECO:0000256" key="1">
    <source>
        <dbReference type="SAM" id="Phobius"/>
    </source>
</evidence>
<dbReference type="EMBL" id="CAADRA010002084">
    <property type="protein sequence ID" value="VFT82680.1"/>
    <property type="molecule type" value="Genomic_DNA"/>
</dbReference>
<evidence type="ECO:0000313" key="2">
    <source>
        <dbReference type="EMBL" id="KAF0710183.1"/>
    </source>
</evidence>
<feature type="transmembrane region" description="Helical" evidence="1">
    <location>
        <begin position="141"/>
        <end position="159"/>
    </location>
</feature>
<dbReference type="Proteomes" id="UP000332933">
    <property type="component" value="Unassembled WGS sequence"/>
</dbReference>
<keyword evidence="1" id="KW-1133">Transmembrane helix</keyword>
<reference evidence="2" key="2">
    <citation type="submission" date="2019-06" db="EMBL/GenBank/DDBJ databases">
        <title>Genomics analysis of Aphanomyces spp. identifies a new class of oomycete effector associated with host adaptation.</title>
        <authorList>
            <person name="Gaulin E."/>
        </authorList>
    </citation>
    <scope>NUCLEOTIDE SEQUENCE</scope>
    <source>
        <strain evidence="2">CBS 578.67</strain>
    </source>
</reference>
<reference evidence="3 4" key="1">
    <citation type="submission" date="2019-03" db="EMBL/GenBank/DDBJ databases">
        <authorList>
            <person name="Gaulin E."/>
            <person name="Dumas B."/>
        </authorList>
    </citation>
    <scope>NUCLEOTIDE SEQUENCE [LARGE SCALE GENOMIC DNA]</scope>
    <source>
        <strain evidence="3">CBS 568.67</strain>
    </source>
</reference>
<protein>
    <submittedName>
        <fullName evidence="3">Aste57867_5634 protein</fullName>
    </submittedName>
</protein>
<organism evidence="3 4">
    <name type="scientific">Aphanomyces stellatus</name>
    <dbReference type="NCBI Taxonomy" id="120398"/>
    <lineage>
        <taxon>Eukaryota</taxon>
        <taxon>Sar</taxon>
        <taxon>Stramenopiles</taxon>
        <taxon>Oomycota</taxon>
        <taxon>Saprolegniomycetes</taxon>
        <taxon>Saprolegniales</taxon>
        <taxon>Verrucalvaceae</taxon>
        <taxon>Aphanomyces</taxon>
    </lineage>
</organism>
<name>A0A485KHF2_9STRA</name>